<reference evidence="1 2" key="1">
    <citation type="submission" date="2014-04" db="EMBL/GenBank/DDBJ databases">
        <title>A comprehensive comparison of genomes of Erythrobacter spp. Strains.</title>
        <authorList>
            <person name="Zheng Q."/>
        </authorList>
    </citation>
    <scope>NUCLEOTIDE SEQUENCE [LARGE SCALE GENOMIC DNA]</scope>
    <source>
        <strain evidence="1 2">DSM 8509</strain>
    </source>
</reference>
<dbReference type="PATRIC" id="fig|39960.10.peg.226"/>
<dbReference type="RefSeq" id="WP_051698309.1">
    <property type="nucleotide sequence ID" value="NZ_CP017057.1"/>
</dbReference>
<keyword evidence="2" id="KW-1185">Reference proteome</keyword>
<dbReference type="EMBL" id="JMIX01000011">
    <property type="protein sequence ID" value="KEO91064.1"/>
    <property type="molecule type" value="Genomic_DNA"/>
</dbReference>
<gene>
    <name evidence="1" type="ORF">EH32_01690</name>
</gene>
<organism evidence="1 2">
    <name type="scientific">Erythrobacter litoralis</name>
    <dbReference type="NCBI Taxonomy" id="39960"/>
    <lineage>
        <taxon>Bacteria</taxon>
        <taxon>Pseudomonadati</taxon>
        <taxon>Pseudomonadota</taxon>
        <taxon>Alphaproteobacteria</taxon>
        <taxon>Sphingomonadales</taxon>
        <taxon>Erythrobacteraceae</taxon>
        <taxon>Erythrobacter/Porphyrobacter group</taxon>
        <taxon>Erythrobacter</taxon>
    </lineage>
</organism>
<protein>
    <submittedName>
        <fullName evidence="1">Uncharacterized protein</fullName>
    </submittedName>
</protein>
<accession>A0A074MC96</accession>
<dbReference type="Pfam" id="PF20181">
    <property type="entry name" value="DUF6544"/>
    <property type="match status" value="1"/>
</dbReference>
<name>A0A074MC96_9SPHN</name>
<evidence type="ECO:0000313" key="2">
    <source>
        <dbReference type="Proteomes" id="UP000027866"/>
    </source>
</evidence>
<comment type="caution">
    <text evidence="1">The sequence shown here is derived from an EMBL/GenBank/DDBJ whole genome shotgun (WGS) entry which is preliminary data.</text>
</comment>
<dbReference type="InterPro" id="IPR046674">
    <property type="entry name" value="DUF6544"/>
</dbReference>
<dbReference type="KEGG" id="elq:Ga0102493_111159"/>
<dbReference type="AlphaFoldDB" id="A0A074MC96"/>
<dbReference type="Proteomes" id="UP000027866">
    <property type="component" value="Unassembled WGS sequence"/>
</dbReference>
<proteinExistence type="predicted"/>
<dbReference type="OrthoDB" id="3671061at2"/>
<evidence type="ECO:0000313" key="1">
    <source>
        <dbReference type="EMBL" id="KEO91064.1"/>
    </source>
</evidence>
<sequence length="234" mass="25825">MKAALPDAVTALAERLGARALTGGQESGRAVFRQSGTLRGLGAKRWMRFSGRQWMAISATGFRWRARVGPLGLIEVEDALIDGEPTGRVRALGLVPVARAGRSRELLQGQLQRYLAELAWNPDALLSNRALDWEVKDETTLAVSARIGGVEAGVVLSLGEDGLPARTFAMRQARESGGYVLRPWHGQFSDYRAVAGRMIPHAGRVAWECDGHRFEVWRGRIEDWRIAQDRRGRG</sequence>